<keyword evidence="4 5" id="KW-0472">Membrane</keyword>
<evidence type="ECO:0000256" key="4">
    <source>
        <dbReference type="ARBA" id="ARBA00023136"/>
    </source>
</evidence>
<evidence type="ECO:0000313" key="7">
    <source>
        <dbReference type="Proteomes" id="UP001049176"/>
    </source>
</evidence>
<keyword evidence="7" id="KW-1185">Reference proteome</keyword>
<dbReference type="Gene3D" id="1.20.120.550">
    <property type="entry name" value="Membrane associated eicosanoid/glutathione metabolism-like domain"/>
    <property type="match status" value="1"/>
</dbReference>
<dbReference type="Proteomes" id="UP001049176">
    <property type="component" value="Chromosome 5"/>
</dbReference>
<dbReference type="GeneID" id="66078482"/>
<dbReference type="RefSeq" id="XP_043009591.1">
    <property type="nucleotide sequence ID" value="XM_043154300.1"/>
</dbReference>
<dbReference type="PANTHER" id="PTHR10250">
    <property type="entry name" value="MICROSOMAL GLUTATHIONE S-TRANSFERASE"/>
    <property type="match status" value="1"/>
</dbReference>
<keyword evidence="3 5" id="KW-1133">Transmembrane helix</keyword>
<dbReference type="GO" id="GO:0004602">
    <property type="term" value="F:glutathione peroxidase activity"/>
    <property type="evidence" value="ECO:0007669"/>
    <property type="project" value="TreeGrafter"/>
</dbReference>
<dbReference type="GO" id="GO:0005635">
    <property type="term" value="C:nuclear envelope"/>
    <property type="evidence" value="ECO:0007669"/>
    <property type="project" value="TreeGrafter"/>
</dbReference>
<dbReference type="Pfam" id="PF01124">
    <property type="entry name" value="MAPEG"/>
    <property type="match status" value="1"/>
</dbReference>
<evidence type="ECO:0000256" key="2">
    <source>
        <dbReference type="ARBA" id="ARBA00022692"/>
    </source>
</evidence>
<dbReference type="InterPro" id="IPR001129">
    <property type="entry name" value="Membr-assoc_MAPEG"/>
</dbReference>
<keyword evidence="2 5" id="KW-0812">Transmembrane</keyword>
<evidence type="ECO:0000313" key="6">
    <source>
        <dbReference type="EMBL" id="KAG7093121.1"/>
    </source>
</evidence>
<dbReference type="GO" id="GO:0016020">
    <property type="term" value="C:membrane"/>
    <property type="evidence" value="ECO:0007669"/>
    <property type="project" value="UniProtKB-SubCell"/>
</dbReference>
<reference evidence="6" key="1">
    <citation type="journal article" date="2021" name="Genome Biol. Evol.">
        <title>The assembled and annotated genome of the fairy-ring fungus Marasmius oreades.</title>
        <authorList>
            <person name="Hiltunen M."/>
            <person name="Ament-Velasquez S.L."/>
            <person name="Johannesson H."/>
        </authorList>
    </citation>
    <scope>NUCLEOTIDE SEQUENCE</scope>
    <source>
        <strain evidence="6">03SP1</strain>
    </source>
</reference>
<dbReference type="InterPro" id="IPR023352">
    <property type="entry name" value="MAPEG-like_dom_sf"/>
</dbReference>
<dbReference type="EMBL" id="CM032185">
    <property type="protein sequence ID" value="KAG7093121.1"/>
    <property type="molecule type" value="Genomic_DNA"/>
</dbReference>
<gene>
    <name evidence="6" type="ORF">E1B28_009406</name>
</gene>
<accession>A0A9P7UUA4</accession>
<dbReference type="PANTHER" id="PTHR10250:SF26">
    <property type="entry name" value="GLUTATHIONE S-TRANSFERASE 3, MITOCHONDRIAL"/>
    <property type="match status" value="1"/>
</dbReference>
<organism evidence="6 7">
    <name type="scientific">Marasmius oreades</name>
    <name type="common">fairy-ring Marasmius</name>
    <dbReference type="NCBI Taxonomy" id="181124"/>
    <lineage>
        <taxon>Eukaryota</taxon>
        <taxon>Fungi</taxon>
        <taxon>Dikarya</taxon>
        <taxon>Basidiomycota</taxon>
        <taxon>Agaricomycotina</taxon>
        <taxon>Agaricomycetes</taxon>
        <taxon>Agaricomycetidae</taxon>
        <taxon>Agaricales</taxon>
        <taxon>Marasmiineae</taxon>
        <taxon>Marasmiaceae</taxon>
        <taxon>Marasmius</taxon>
    </lineage>
</organism>
<comment type="caution">
    <text evidence="6">The sequence shown here is derived from an EMBL/GenBank/DDBJ whole genome shotgun (WGS) entry which is preliminary data.</text>
</comment>
<feature type="transmembrane region" description="Helical" evidence="5">
    <location>
        <begin position="12"/>
        <end position="29"/>
    </location>
</feature>
<proteinExistence type="predicted"/>
<evidence type="ECO:0000256" key="1">
    <source>
        <dbReference type="ARBA" id="ARBA00004141"/>
    </source>
</evidence>
<evidence type="ECO:0000256" key="5">
    <source>
        <dbReference type="SAM" id="Phobius"/>
    </source>
</evidence>
<comment type="subcellular location">
    <subcellularLocation>
        <location evidence="1">Membrane</location>
        <topology evidence="1">Multi-pass membrane protein</topology>
    </subcellularLocation>
</comment>
<dbReference type="InterPro" id="IPR050997">
    <property type="entry name" value="MAPEG"/>
</dbReference>
<sequence>MSTAVQIQLPEGLPLVGVSLLSTVILLIYQTILAGRARKAAQIPFPQPLAEKAQEEASFEAKKFNCAQRAHANTLEWLPSVYLTTLLSAIKYPELAAGLLAGWTFTRVLYTRGYASGIPEKREVGVLVGFLLQLGLLGTSIVVVGSGMKAYLAS</sequence>
<feature type="transmembrane region" description="Helical" evidence="5">
    <location>
        <begin position="124"/>
        <end position="148"/>
    </location>
</feature>
<dbReference type="SUPFAM" id="SSF161084">
    <property type="entry name" value="MAPEG domain-like"/>
    <property type="match status" value="1"/>
</dbReference>
<name>A0A9P7UUA4_9AGAR</name>
<dbReference type="GO" id="GO:0004364">
    <property type="term" value="F:glutathione transferase activity"/>
    <property type="evidence" value="ECO:0007669"/>
    <property type="project" value="TreeGrafter"/>
</dbReference>
<dbReference type="OrthoDB" id="410651at2759"/>
<evidence type="ECO:0000256" key="3">
    <source>
        <dbReference type="ARBA" id="ARBA00022989"/>
    </source>
</evidence>
<protein>
    <recommendedName>
        <fullName evidence="8">Microsomal glutathione S-transferase 3</fullName>
    </recommendedName>
</protein>
<evidence type="ECO:0008006" key="8">
    <source>
        <dbReference type="Google" id="ProtNLM"/>
    </source>
</evidence>
<dbReference type="KEGG" id="more:E1B28_009406"/>
<dbReference type="GO" id="GO:0005783">
    <property type="term" value="C:endoplasmic reticulum"/>
    <property type="evidence" value="ECO:0007669"/>
    <property type="project" value="TreeGrafter"/>
</dbReference>
<dbReference type="AlphaFoldDB" id="A0A9P7UUA4"/>